<sequence length="167" mass="18088">MCSCRSSDVERRKPGRRKRKGGEAFLPRAARGGGANLVGCCGFLTRLRGATRVTREQGASAPPWGRRRGAPTLAVRLPLGAPGGTRLLDWCGLEPGRIKRQRERGDGGRWGDSGWRAPSPMCSSGGSRSQAPSLAIPRFLKSFLHEHLDFNAAKYAYVTRSASIVRA</sequence>
<dbReference type="EMBL" id="NMUH01010863">
    <property type="protein sequence ID" value="MQM21321.1"/>
    <property type="molecule type" value="Genomic_DNA"/>
</dbReference>
<evidence type="ECO:0000313" key="3">
    <source>
        <dbReference type="Proteomes" id="UP000652761"/>
    </source>
</evidence>
<reference evidence="2" key="1">
    <citation type="submission" date="2017-07" db="EMBL/GenBank/DDBJ databases">
        <title>Taro Niue Genome Assembly and Annotation.</title>
        <authorList>
            <person name="Atibalentja N."/>
            <person name="Keating K."/>
            <person name="Fields C.J."/>
        </authorList>
    </citation>
    <scope>NUCLEOTIDE SEQUENCE</scope>
    <source>
        <strain evidence="2">Niue_2</strain>
        <tissue evidence="2">Leaf</tissue>
    </source>
</reference>
<dbReference type="AlphaFoldDB" id="A0A843XQC2"/>
<feature type="region of interest" description="Disordered" evidence="1">
    <location>
        <begin position="101"/>
        <end position="128"/>
    </location>
</feature>
<keyword evidence="3" id="KW-1185">Reference proteome</keyword>
<name>A0A843XQC2_COLES</name>
<gene>
    <name evidence="2" type="ORF">Taro_054360</name>
</gene>
<accession>A0A843XQC2</accession>
<feature type="region of interest" description="Disordered" evidence="1">
    <location>
        <begin position="1"/>
        <end position="21"/>
    </location>
</feature>
<proteinExistence type="predicted"/>
<evidence type="ECO:0000313" key="2">
    <source>
        <dbReference type="EMBL" id="MQM21321.1"/>
    </source>
</evidence>
<organism evidence="2 3">
    <name type="scientific">Colocasia esculenta</name>
    <name type="common">Wild taro</name>
    <name type="synonym">Arum esculentum</name>
    <dbReference type="NCBI Taxonomy" id="4460"/>
    <lineage>
        <taxon>Eukaryota</taxon>
        <taxon>Viridiplantae</taxon>
        <taxon>Streptophyta</taxon>
        <taxon>Embryophyta</taxon>
        <taxon>Tracheophyta</taxon>
        <taxon>Spermatophyta</taxon>
        <taxon>Magnoliopsida</taxon>
        <taxon>Liliopsida</taxon>
        <taxon>Araceae</taxon>
        <taxon>Aroideae</taxon>
        <taxon>Colocasieae</taxon>
        <taxon>Colocasia</taxon>
    </lineage>
</organism>
<comment type="caution">
    <text evidence="2">The sequence shown here is derived from an EMBL/GenBank/DDBJ whole genome shotgun (WGS) entry which is preliminary data.</text>
</comment>
<dbReference type="Proteomes" id="UP000652761">
    <property type="component" value="Unassembled WGS sequence"/>
</dbReference>
<evidence type="ECO:0000256" key="1">
    <source>
        <dbReference type="SAM" id="MobiDB-lite"/>
    </source>
</evidence>
<protein>
    <submittedName>
        <fullName evidence="2">Uncharacterized protein</fullName>
    </submittedName>
</protein>